<dbReference type="PANTHER" id="PTHR31225">
    <property type="entry name" value="OS04G0344100 PROTEIN-RELATED"/>
    <property type="match status" value="1"/>
</dbReference>
<dbReference type="Gene3D" id="1.50.10.130">
    <property type="entry name" value="Terpene synthase, N-terminal domain"/>
    <property type="match status" value="1"/>
</dbReference>
<dbReference type="InterPro" id="IPR008949">
    <property type="entry name" value="Isoprenoid_synthase_dom_sf"/>
</dbReference>
<evidence type="ECO:0000259" key="1">
    <source>
        <dbReference type="Pfam" id="PF01397"/>
    </source>
</evidence>
<dbReference type="PANTHER" id="PTHR31225:SF182">
    <property type="entry name" value="TERPENE SYNTHASE"/>
    <property type="match status" value="1"/>
</dbReference>
<dbReference type="InterPro" id="IPR050148">
    <property type="entry name" value="Terpene_synthase-like"/>
</dbReference>
<dbReference type="GO" id="GO:0010333">
    <property type="term" value="F:terpene synthase activity"/>
    <property type="evidence" value="ECO:0007669"/>
    <property type="project" value="InterPro"/>
</dbReference>
<keyword evidence="3" id="KW-1185">Reference proteome</keyword>
<reference evidence="2 3" key="1">
    <citation type="submission" date="2017-09" db="EMBL/GenBank/DDBJ databases">
        <authorList>
            <consortium name="International Durum Wheat Genome Sequencing Consortium (IDWGSC)"/>
            <person name="Milanesi L."/>
        </authorList>
    </citation>
    <scope>NUCLEOTIDE SEQUENCE [LARGE SCALE GENOMIC DNA]</scope>
    <source>
        <strain evidence="3">cv. Svevo</strain>
    </source>
</reference>
<dbReference type="EMBL" id="LT934113">
    <property type="protein sequence ID" value="VAH27238.1"/>
    <property type="molecule type" value="Genomic_DNA"/>
</dbReference>
<name>A0A9R1NLT4_TRITD</name>
<sequence length="94" mass="10943">MSEERMTERSNQLKEKIIGLFSCGTIVEQLNLVDTLQHLSVDHHFHEQIDSTLRSTHAGEFNSSSLHHVALRFRILRQQGFWVSPENYKTYACN</sequence>
<dbReference type="InterPro" id="IPR008930">
    <property type="entry name" value="Terpenoid_cyclase/PrenylTrfase"/>
</dbReference>
<dbReference type="Gene3D" id="1.10.600.10">
    <property type="entry name" value="Farnesyl Diphosphate Synthase"/>
    <property type="match status" value="1"/>
</dbReference>
<dbReference type="InterPro" id="IPR001906">
    <property type="entry name" value="Terpene_synth_N"/>
</dbReference>
<dbReference type="GO" id="GO:0016114">
    <property type="term" value="P:terpenoid biosynthetic process"/>
    <property type="evidence" value="ECO:0007669"/>
    <property type="project" value="InterPro"/>
</dbReference>
<dbReference type="AlphaFoldDB" id="A0A9R1NLT4"/>
<dbReference type="SUPFAM" id="SSF48239">
    <property type="entry name" value="Terpenoid cyclases/Protein prenyltransferases"/>
    <property type="match status" value="1"/>
</dbReference>
<dbReference type="OMA" id="NYKTYAC"/>
<dbReference type="Gramene" id="TRITD2Av1G038350.1">
    <property type="protein sequence ID" value="TRITD2Av1G038350.1"/>
    <property type="gene ID" value="TRITD2Av1G038350"/>
</dbReference>
<evidence type="ECO:0000313" key="3">
    <source>
        <dbReference type="Proteomes" id="UP000324705"/>
    </source>
</evidence>
<protein>
    <recommendedName>
        <fullName evidence="1">Terpene synthase N-terminal domain-containing protein</fullName>
    </recommendedName>
</protein>
<evidence type="ECO:0000313" key="2">
    <source>
        <dbReference type="EMBL" id="VAH27238.1"/>
    </source>
</evidence>
<proteinExistence type="predicted"/>
<organism evidence="2 3">
    <name type="scientific">Triticum turgidum subsp. durum</name>
    <name type="common">Durum wheat</name>
    <name type="synonym">Triticum durum</name>
    <dbReference type="NCBI Taxonomy" id="4567"/>
    <lineage>
        <taxon>Eukaryota</taxon>
        <taxon>Viridiplantae</taxon>
        <taxon>Streptophyta</taxon>
        <taxon>Embryophyta</taxon>
        <taxon>Tracheophyta</taxon>
        <taxon>Spermatophyta</taxon>
        <taxon>Magnoliopsida</taxon>
        <taxon>Liliopsida</taxon>
        <taxon>Poales</taxon>
        <taxon>Poaceae</taxon>
        <taxon>BOP clade</taxon>
        <taxon>Pooideae</taxon>
        <taxon>Triticodae</taxon>
        <taxon>Triticeae</taxon>
        <taxon>Triticinae</taxon>
        <taxon>Triticum</taxon>
    </lineage>
</organism>
<dbReference type="Proteomes" id="UP000324705">
    <property type="component" value="Chromosome 2A"/>
</dbReference>
<gene>
    <name evidence="2" type="ORF">TRITD_2Av1G038350</name>
</gene>
<dbReference type="Pfam" id="PF01397">
    <property type="entry name" value="Terpene_synth"/>
    <property type="match status" value="1"/>
</dbReference>
<dbReference type="InterPro" id="IPR036965">
    <property type="entry name" value="Terpene_synth_N_sf"/>
</dbReference>
<feature type="domain" description="Terpene synthase N-terminal" evidence="1">
    <location>
        <begin position="2"/>
        <end position="90"/>
    </location>
</feature>
<accession>A0A9R1NLT4</accession>